<proteinExistence type="inferred from homology"/>
<dbReference type="CDD" id="cd07043">
    <property type="entry name" value="STAS_anti-anti-sigma_factors"/>
    <property type="match status" value="1"/>
</dbReference>
<dbReference type="STRING" id="871651.SAMN05421688_2401"/>
<dbReference type="InterPro" id="IPR036513">
    <property type="entry name" value="STAS_dom_sf"/>
</dbReference>
<sequence length="112" mass="12247">MDIRIEPHPDAHVVHVAESRIDASSAIQFKDKVRNLIDGVEGRVLLDLGEVDFVDSSGLGAIVAVMKMLGAGRRLELAALRPNVEKVFRLTRMDKVFIIHDSVEIGLAPHAA</sequence>
<dbReference type="AlphaFoldDB" id="A0A1I0XNW5"/>
<comment type="similarity">
    <text evidence="1 2">Belongs to the anti-sigma-factor antagonist family.</text>
</comment>
<dbReference type="InterPro" id="IPR003658">
    <property type="entry name" value="Anti-sigma_ant"/>
</dbReference>
<dbReference type="InterPro" id="IPR002645">
    <property type="entry name" value="STAS_dom"/>
</dbReference>
<dbReference type="RefSeq" id="WP_092064998.1">
    <property type="nucleotide sequence ID" value="NZ_FOJU01000003.1"/>
</dbReference>
<reference evidence="4 5" key="1">
    <citation type="submission" date="2016-10" db="EMBL/GenBank/DDBJ databases">
        <authorList>
            <person name="de Groot N.N."/>
        </authorList>
    </citation>
    <scope>NUCLEOTIDE SEQUENCE [LARGE SCALE GENOMIC DNA]</scope>
    <source>
        <strain evidence="4 5">DSM 29316</strain>
    </source>
</reference>
<keyword evidence="5" id="KW-1185">Reference proteome</keyword>
<dbReference type="PANTHER" id="PTHR33495">
    <property type="entry name" value="ANTI-SIGMA FACTOR ANTAGONIST TM_1081-RELATED-RELATED"/>
    <property type="match status" value="1"/>
</dbReference>
<evidence type="ECO:0000259" key="3">
    <source>
        <dbReference type="PROSITE" id="PS50801"/>
    </source>
</evidence>
<dbReference type="Gene3D" id="3.30.750.24">
    <property type="entry name" value="STAS domain"/>
    <property type="match status" value="1"/>
</dbReference>
<evidence type="ECO:0000313" key="4">
    <source>
        <dbReference type="EMBL" id="SFB01653.1"/>
    </source>
</evidence>
<dbReference type="SUPFAM" id="SSF52091">
    <property type="entry name" value="SpoIIaa-like"/>
    <property type="match status" value="1"/>
</dbReference>
<dbReference type="Proteomes" id="UP000198796">
    <property type="component" value="Unassembled WGS sequence"/>
</dbReference>
<accession>A0A1I0XNW5</accession>
<evidence type="ECO:0000313" key="5">
    <source>
        <dbReference type="Proteomes" id="UP000198796"/>
    </source>
</evidence>
<gene>
    <name evidence="4" type="ORF">SAMN05421688_2401</name>
</gene>
<dbReference type="GO" id="GO:0043856">
    <property type="term" value="F:anti-sigma factor antagonist activity"/>
    <property type="evidence" value="ECO:0007669"/>
    <property type="project" value="InterPro"/>
</dbReference>
<evidence type="ECO:0000256" key="1">
    <source>
        <dbReference type="ARBA" id="ARBA00009013"/>
    </source>
</evidence>
<dbReference type="PROSITE" id="PS50801">
    <property type="entry name" value="STAS"/>
    <property type="match status" value="1"/>
</dbReference>
<protein>
    <recommendedName>
        <fullName evidence="2">Anti-sigma factor antagonist</fullName>
    </recommendedName>
</protein>
<dbReference type="OrthoDB" id="9796076at2"/>
<dbReference type="Pfam" id="PF01740">
    <property type="entry name" value="STAS"/>
    <property type="match status" value="1"/>
</dbReference>
<dbReference type="NCBIfam" id="TIGR00377">
    <property type="entry name" value="ant_ant_sig"/>
    <property type="match status" value="1"/>
</dbReference>
<feature type="domain" description="STAS" evidence="3">
    <location>
        <begin position="21"/>
        <end position="110"/>
    </location>
</feature>
<organism evidence="4 5">
    <name type="scientific">Poseidonocella pacifica</name>
    <dbReference type="NCBI Taxonomy" id="871651"/>
    <lineage>
        <taxon>Bacteria</taxon>
        <taxon>Pseudomonadati</taxon>
        <taxon>Pseudomonadota</taxon>
        <taxon>Alphaproteobacteria</taxon>
        <taxon>Rhodobacterales</taxon>
        <taxon>Roseobacteraceae</taxon>
        <taxon>Poseidonocella</taxon>
    </lineage>
</organism>
<dbReference type="EMBL" id="FOJU01000003">
    <property type="protein sequence ID" value="SFB01653.1"/>
    <property type="molecule type" value="Genomic_DNA"/>
</dbReference>
<name>A0A1I0XNW5_9RHOB</name>
<evidence type="ECO:0000256" key="2">
    <source>
        <dbReference type="RuleBase" id="RU003749"/>
    </source>
</evidence>